<reference evidence="2" key="1">
    <citation type="journal article" date="2005" name="Nature">
        <title>The map-based sequence of the rice genome.</title>
        <authorList>
            <consortium name="International rice genome sequencing project (IRGSP)"/>
            <person name="Matsumoto T."/>
            <person name="Wu J."/>
            <person name="Kanamori H."/>
            <person name="Katayose Y."/>
            <person name="Fujisawa M."/>
            <person name="Namiki N."/>
            <person name="Mizuno H."/>
            <person name="Yamamoto K."/>
            <person name="Antonio B.A."/>
            <person name="Baba T."/>
            <person name="Sakata K."/>
            <person name="Nagamura Y."/>
            <person name="Aoki H."/>
            <person name="Arikawa K."/>
            <person name="Arita K."/>
            <person name="Bito T."/>
            <person name="Chiden Y."/>
            <person name="Fujitsuka N."/>
            <person name="Fukunaka R."/>
            <person name="Hamada M."/>
            <person name="Harada C."/>
            <person name="Hayashi A."/>
            <person name="Hijishita S."/>
            <person name="Honda M."/>
            <person name="Hosokawa S."/>
            <person name="Ichikawa Y."/>
            <person name="Idonuma A."/>
            <person name="Iijima M."/>
            <person name="Ikeda M."/>
            <person name="Ikeno M."/>
            <person name="Ito K."/>
            <person name="Ito S."/>
            <person name="Ito T."/>
            <person name="Ito Y."/>
            <person name="Ito Y."/>
            <person name="Iwabuchi A."/>
            <person name="Kamiya K."/>
            <person name="Karasawa W."/>
            <person name="Kurita K."/>
            <person name="Katagiri S."/>
            <person name="Kikuta A."/>
            <person name="Kobayashi H."/>
            <person name="Kobayashi N."/>
            <person name="Machita K."/>
            <person name="Maehara T."/>
            <person name="Masukawa M."/>
            <person name="Mizubayashi T."/>
            <person name="Mukai Y."/>
            <person name="Nagasaki H."/>
            <person name="Nagata Y."/>
            <person name="Naito S."/>
            <person name="Nakashima M."/>
            <person name="Nakama Y."/>
            <person name="Nakamichi Y."/>
            <person name="Nakamura M."/>
            <person name="Meguro A."/>
            <person name="Negishi M."/>
            <person name="Ohta I."/>
            <person name="Ohta T."/>
            <person name="Okamoto M."/>
            <person name="Ono N."/>
            <person name="Saji S."/>
            <person name="Sakaguchi M."/>
            <person name="Sakai K."/>
            <person name="Shibata M."/>
            <person name="Shimokawa T."/>
            <person name="Song J."/>
            <person name="Takazaki Y."/>
            <person name="Terasawa K."/>
            <person name="Tsugane M."/>
            <person name="Tsuji K."/>
            <person name="Ueda S."/>
            <person name="Waki K."/>
            <person name="Yamagata H."/>
            <person name="Yamamoto M."/>
            <person name="Yamamoto S."/>
            <person name="Yamane H."/>
            <person name="Yoshiki S."/>
            <person name="Yoshihara R."/>
            <person name="Yukawa K."/>
            <person name="Zhong H."/>
            <person name="Yano M."/>
            <person name="Yuan Q."/>
            <person name="Ouyang S."/>
            <person name="Liu J."/>
            <person name="Jones K.M."/>
            <person name="Gansberger K."/>
            <person name="Moffat K."/>
            <person name="Hill J."/>
            <person name="Bera J."/>
            <person name="Fadrosh D."/>
            <person name="Jin S."/>
            <person name="Johri S."/>
            <person name="Kim M."/>
            <person name="Overton L."/>
            <person name="Reardon M."/>
            <person name="Tsitrin T."/>
            <person name="Vuong H."/>
            <person name="Weaver B."/>
            <person name="Ciecko A."/>
            <person name="Tallon L."/>
            <person name="Jackson J."/>
            <person name="Pai G."/>
            <person name="Aken S.V."/>
            <person name="Utterback T."/>
            <person name="Reidmuller S."/>
            <person name="Feldblyum T."/>
            <person name="Hsiao J."/>
            <person name="Zismann V."/>
            <person name="Iobst S."/>
            <person name="de Vazeille A.R."/>
            <person name="Buell C.R."/>
            <person name="Ying K."/>
            <person name="Li Y."/>
            <person name="Lu T."/>
            <person name="Huang Y."/>
            <person name="Zhao Q."/>
            <person name="Feng Q."/>
            <person name="Zhang L."/>
            <person name="Zhu J."/>
            <person name="Weng Q."/>
            <person name="Mu J."/>
            <person name="Lu Y."/>
            <person name="Fan D."/>
            <person name="Liu Y."/>
            <person name="Guan J."/>
            <person name="Zhang Y."/>
            <person name="Yu S."/>
            <person name="Liu X."/>
            <person name="Zhang Y."/>
            <person name="Hong G."/>
            <person name="Han B."/>
            <person name="Choisne N."/>
            <person name="Demange N."/>
            <person name="Orjeda G."/>
            <person name="Samain S."/>
            <person name="Cattolico L."/>
            <person name="Pelletier E."/>
            <person name="Couloux A."/>
            <person name="Segurens B."/>
            <person name="Wincker P."/>
            <person name="D'Hont A."/>
            <person name="Scarpelli C."/>
            <person name="Weissenbach J."/>
            <person name="Salanoubat M."/>
            <person name="Quetier F."/>
            <person name="Yu Y."/>
            <person name="Kim H.R."/>
            <person name="Rambo T."/>
            <person name="Currie J."/>
            <person name="Collura K."/>
            <person name="Luo M."/>
            <person name="Yang T."/>
            <person name="Ammiraju J.S.S."/>
            <person name="Engler F."/>
            <person name="Soderlund C."/>
            <person name="Wing R.A."/>
            <person name="Palmer L.E."/>
            <person name="de la Bastide M."/>
            <person name="Spiegel L."/>
            <person name="Nascimento L."/>
            <person name="Zutavern T."/>
            <person name="O'Shaughnessy A."/>
            <person name="Dike S."/>
            <person name="Dedhia N."/>
            <person name="Preston R."/>
            <person name="Balija V."/>
            <person name="McCombie W.R."/>
            <person name="Chow T."/>
            <person name="Chen H."/>
            <person name="Chung M."/>
            <person name="Chen C."/>
            <person name="Shaw J."/>
            <person name="Wu H."/>
            <person name="Hsiao K."/>
            <person name="Chao Y."/>
            <person name="Chu M."/>
            <person name="Cheng C."/>
            <person name="Hour A."/>
            <person name="Lee P."/>
            <person name="Lin S."/>
            <person name="Lin Y."/>
            <person name="Liou J."/>
            <person name="Liu S."/>
            <person name="Hsing Y."/>
            <person name="Raghuvanshi S."/>
            <person name="Mohanty A."/>
            <person name="Bharti A.K."/>
            <person name="Gaur A."/>
            <person name="Gupta V."/>
            <person name="Kumar D."/>
            <person name="Ravi V."/>
            <person name="Vij S."/>
            <person name="Kapur A."/>
            <person name="Khurana P."/>
            <person name="Khurana P."/>
            <person name="Khurana J.P."/>
            <person name="Tyagi A.K."/>
            <person name="Gaikwad K."/>
            <person name="Singh A."/>
            <person name="Dalal V."/>
            <person name="Srivastava S."/>
            <person name="Dixit A."/>
            <person name="Pal A.K."/>
            <person name="Ghazi I.A."/>
            <person name="Yadav M."/>
            <person name="Pandit A."/>
            <person name="Bhargava A."/>
            <person name="Sureshbabu K."/>
            <person name="Batra K."/>
            <person name="Sharma T.R."/>
            <person name="Mohapatra T."/>
            <person name="Singh N.K."/>
            <person name="Messing J."/>
            <person name="Nelson A.B."/>
            <person name="Fuks G."/>
            <person name="Kavchok S."/>
            <person name="Keizer G."/>
            <person name="Linton E."/>
            <person name="Llaca V."/>
            <person name="Song R."/>
            <person name="Tanyolac B."/>
            <person name="Young S."/>
            <person name="Ho-Il K."/>
            <person name="Hahn J.H."/>
            <person name="Sangsakoo G."/>
            <person name="Vanavichit A."/>
            <person name="de Mattos Luiz.A.T."/>
            <person name="Zimmer P.D."/>
            <person name="Malone G."/>
            <person name="Dellagostin O."/>
            <person name="de Oliveira A.C."/>
            <person name="Bevan M."/>
            <person name="Bancroft I."/>
            <person name="Minx P."/>
            <person name="Cordum H."/>
            <person name="Wilson R."/>
            <person name="Cheng Z."/>
            <person name="Jin W."/>
            <person name="Jiang J."/>
            <person name="Leong S.A."/>
            <person name="Iwama H."/>
            <person name="Gojobori T."/>
            <person name="Itoh T."/>
            <person name="Niimura Y."/>
            <person name="Fujii Y."/>
            <person name="Habara T."/>
            <person name="Sakai H."/>
            <person name="Sato Y."/>
            <person name="Wilson G."/>
            <person name="Kumar K."/>
            <person name="McCouch S."/>
            <person name="Juretic N."/>
            <person name="Hoen D."/>
            <person name="Wright S."/>
            <person name="Bruskiewich R."/>
            <person name="Bureau T."/>
            <person name="Miyao A."/>
            <person name="Hirochika H."/>
            <person name="Nishikawa T."/>
            <person name="Kadowaki K."/>
            <person name="Sugiura M."/>
            <person name="Burr B."/>
            <person name="Sasaki T."/>
        </authorList>
    </citation>
    <scope>NUCLEOTIDE SEQUENCE [LARGE SCALE GENOMIC DNA]</scope>
    <source>
        <strain evidence="2">cv. Nipponbare</strain>
    </source>
</reference>
<sequence>MANMRSSSRTSSSSPAAALLRWGALTSAPRCMACGGTRREECRLCTRFSVHGRPNSWPMKLAQLAKKLQQRMVSVSASGQKAVTGDDCCSAAAVEAGSRRDGREVREGVGRGE</sequence>
<dbReference type="AlphaFoldDB" id="Q7XV03"/>
<dbReference type="EMBL" id="AL606636">
    <property type="protein sequence ID" value="CAD40897.1"/>
    <property type="molecule type" value="Genomic_DNA"/>
</dbReference>
<name>Q7XV03_ORYSJ</name>
<proteinExistence type="predicted"/>
<evidence type="ECO:0000313" key="2">
    <source>
        <dbReference type="Proteomes" id="UP000000763"/>
    </source>
</evidence>
<reference evidence="2" key="2">
    <citation type="journal article" date="2008" name="Nucleic Acids Res.">
        <title>The rice annotation project database (RAP-DB): 2008 update.</title>
        <authorList>
            <consortium name="The rice annotation project (RAP)"/>
        </authorList>
    </citation>
    <scope>GENOME REANNOTATION</scope>
    <source>
        <strain evidence="2">cv. Nipponbare</strain>
    </source>
</reference>
<protein>
    <submittedName>
        <fullName evidence="1">OSJNBa0036B21.15 protein</fullName>
    </submittedName>
</protein>
<dbReference type="Proteomes" id="UP000000763">
    <property type="component" value="Chromosome 4"/>
</dbReference>
<evidence type="ECO:0000313" key="1">
    <source>
        <dbReference type="EMBL" id="CAD40897.1"/>
    </source>
</evidence>
<accession>Q7XV03</accession>
<organism evidence="1 2">
    <name type="scientific">Oryza sativa subsp. japonica</name>
    <name type="common">Rice</name>
    <dbReference type="NCBI Taxonomy" id="39947"/>
    <lineage>
        <taxon>Eukaryota</taxon>
        <taxon>Viridiplantae</taxon>
        <taxon>Streptophyta</taxon>
        <taxon>Embryophyta</taxon>
        <taxon>Tracheophyta</taxon>
        <taxon>Spermatophyta</taxon>
        <taxon>Magnoliopsida</taxon>
        <taxon>Liliopsida</taxon>
        <taxon>Poales</taxon>
        <taxon>Poaceae</taxon>
        <taxon>BOP clade</taxon>
        <taxon>Oryzoideae</taxon>
        <taxon>Oryzeae</taxon>
        <taxon>Oryzinae</taxon>
        <taxon>Oryza</taxon>
        <taxon>Oryza sativa</taxon>
    </lineage>
</organism>
<gene>
    <name evidence="1" type="primary">OSJNBa0036B21.15</name>
</gene>